<dbReference type="Pfam" id="PF02588">
    <property type="entry name" value="YitT_membrane"/>
    <property type="match status" value="1"/>
</dbReference>
<keyword evidence="5 6" id="KW-0472">Membrane</keyword>
<dbReference type="InterPro" id="IPR003740">
    <property type="entry name" value="YitT"/>
</dbReference>
<keyword evidence="4 6" id="KW-1133">Transmembrane helix</keyword>
<evidence type="ECO:0000256" key="6">
    <source>
        <dbReference type="SAM" id="Phobius"/>
    </source>
</evidence>
<feature type="transmembrane region" description="Helical" evidence="6">
    <location>
        <begin position="154"/>
        <end position="177"/>
    </location>
</feature>
<dbReference type="OrthoDB" id="2968714at2"/>
<dbReference type="AlphaFoldDB" id="A0A372LQ94"/>
<evidence type="ECO:0000313" key="7">
    <source>
        <dbReference type="EMBL" id="RFU70127.1"/>
    </source>
</evidence>
<dbReference type="RefSeq" id="WP_117326172.1">
    <property type="nucleotide sequence ID" value="NZ_QVTE01000017.1"/>
</dbReference>
<keyword evidence="3 6" id="KW-0812">Transmembrane</keyword>
<dbReference type="PANTHER" id="PTHR33545">
    <property type="entry name" value="UPF0750 MEMBRANE PROTEIN YITT-RELATED"/>
    <property type="match status" value="1"/>
</dbReference>
<gene>
    <name evidence="7" type="ORF">D0469_08070</name>
</gene>
<feature type="transmembrane region" description="Helical" evidence="6">
    <location>
        <begin position="115"/>
        <end position="134"/>
    </location>
</feature>
<name>A0A372LQ94_9BACI</name>
<proteinExistence type="predicted"/>
<dbReference type="InterPro" id="IPR051461">
    <property type="entry name" value="UPF0750_membrane"/>
</dbReference>
<comment type="caution">
    <text evidence="7">The sequence shown here is derived from an EMBL/GenBank/DDBJ whole genome shotgun (WGS) entry which is preliminary data.</text>
</comment>
<dbReference type="GO" id="GO:0005886">
    <property type="term" value="C:plasma membrane"/>
    <property type="evidence" value="ECO:0007669"/>
    <property type="project" value="UniProtKB-SubCell"/>
</dbReference>
<evidence type="ECO:0000313" key="8">
    <source>
        <dbReference type="Proteomes" id="UP000264541"/>
    </source>
</evidence>
<dbReference type="Proteomes" id="UP000264541">
    <property type="component" value="Unassembled WGS sequence"/>
</dbReference>
<keyword evidence="2" id="KW-1003">Cell membrane</keyword>
<reference evidence="7 8" key="1">
    <citation type="submission" date="2018-08" db="EMBL/GenBank/DDBJ databases">
        <title>Bacillus chawlae sp. nov., Bacillus glennii sp. nov., and Bacillus saganii sp. nov. Isolated from the Vehicle Assembly Building at Kennedy Space Center where the Viking Spacecraft were Assembled.</title>
        <authorList>
            <person name="Seuylemezian A."/>
            <person name="Vaishampayan P."/>
        </authorList>
    </citation>
    <scope>NUCLEOTIDE SEQUENCE [LARGE SCALE GENOMIC DNA]</scope>
    <source>
        <strain evidence="7 8">V47-23a</strain>
    </source>
</reference>
<evidence type="ECO:0000256" key="4">
    <source>
        <dbReference type="ARBA" id="ARBA00022989"/>
    </source>
</evidence>
<feature type="transmembrane region" description="Helical" evidence="6">
    <location>
        <begin position="183"/>
        <end position="200"/>
    </location>
</feature>
<feature type="transmembrane region" description="Helical" evidence="6">
    <location>
        <begin position="54"/>
        <end position="78"/>
    </location>
</feature>
<feature type="transmembrane region" description="Helical" evidence="6">
    <location>
        <begin position="85"/>
        <end position="103"/>
    </location>
</feature>
<dbReference type="PANTHER" id="PTHR33545:SF5">
    <property type="entry name" value="UPF0750 MEMBRANE PROTEIN YITT"/>
    <property type="match status" value="1"/>
</dbReference>
<evidence type="ECO:0008006" key="9">
    <source>
        <dbReference type="Google" id="ProtNLM"/>
    </source>
</evidence>
<evidence type="ECO:0000256" key="2">
    <source>
        <dbReference type="ARBA" id="ARBA00022475"/>
    </source>
</evidence>
<evidence type="ECO:0000256" key="3">
    <source>
        <dbReference type="ARBA" id="ARBA00022692"/>
    </source>
</evidence>
<evidence type="ECO:0000256" key="1">
    <source>
        <dbReference type="ARBA" id="ARBA00004651"/>
    </source>
</evidence>
<sequence>MGEKKPSSRARVKLKKIKQPLFIFLTILLFAVGNIMFAVPNTIMNGGMTGLSQIGYYLFDFNIGLGIFLLNVPLFITAFLFYRDLFYKSAVSMAVVSLLIGLLQEPLLQFGIENIWIGSVVGGLWMGVTLGILARMNASLGGGSMLGKMLHERYGISLTKAIFFIDSSIYPLSLFLIGVIETIFSLVLTFFSAVGVFLVTRKKEKIISSKDLSA</sequence>
<feature type="transmembrane region" description="Helical" evidence="6">
    <location>
        <begin position="21"/>
        <end position="39"/>
    </location>
</feature>
<evidence type="ECO:0000256" key="5">
    <source>
        <dbReference type="ARBA" id="ARBA00023136"/>
    </source>
</evidence>
<dbReference type="EMBL" id="QVTE01000017">
    <property type="protein sequence ID" value="RFU70127.1"/>
    <property type="molecule type" value="Genomic_DNA"/>
</dbReference>
<organism evidence="7 8">
    <name type="scientific">Peribacillus saganii</name>
    <dbReference type="NCBI Taxonomy" id="2303992"/>
    <lineage>
        <taxon>Bacteria</taxon>
        <taxon>Bacillati</taxon>
        <taxon>Bacillota</taxon>
        <taxon>Bacilli</taxon>
        <taxon>Bacillales</taxon>
        <taxon>Bacillaceae</taxon>
        <taxon>Peribacillus</taxon>
    </lineage>
</organism>
<comment type="subcellular location">
    <subcellularLocation>
        <location evidence="1">Cell membrane</location>
        <topology evidence="1">Multi-pass membrane protein</topology>
    </subcellularLocation>
</comment>
<protein>
    <recommendedName>
        <fullName evidence="9">YitT family protein</fullName>
    </recommendedName>
</protein>
<accession>A0A372LQ94</accession>
<keyword evidence="8" id="KW-1185">Reference proteome</keyword>